<feature type="domain" description="Squalene cyclase C-terminal" evidence="1">
    <location>
        <begin position="319"/>
        <end position="468"/>
    </location>
</feature>
<dbReference type="UniPathway" id="UPA00337"/>
<name>A0A841BIL2_9ACTN</name>
<evidence type="ECO:0000313" key="3">
    <source>
        <dbReference type="Proteomes" id="UP000587527"/>
    </source>
</evidence>
<dbReference type="RefSeq" id="WP_184832156.1">
    <property type="nucleotide sequence ID" value="NZ_JACHMN010000001.1"/>
</dbReference>
<evidence type="ECO:0000259" key="1">
    <source>
        <dbReference type="Pfam" id="PF13243"/>
    </source>
</evidence>
<dbReference type="Pfam" id="PF13243">
    <property type="entry name" value="SQHop_cyclase_C"/>
    <property type="match status" value="1"/>
</dbReference>
<dbReference type="SUPFAM" id="SSF48239">
    <property type="entry name" value="Terpenoid cyclases/Protein prenyltransferases"/>
    <property type="match status" value="1"/>
</dbReference>
<dbReference type="GO" id="GO:0016829">
    <property type="term" value="F:lyase activity"/>
    <property type="evidence" value="ECO:0007669"/>
    <property type="project" value="UniProtKB-KW"/>
</dbReference>
<dbReference type="EC" id="5.4.99.17" evidence="2"/>
<dbReference type="InterPro" id="IPR032696">
    <property type="entry name" value="SQ_cyclase_C"/>
</dbReference>
<keyword evidence="2" id="KW-0456">Lyase</keyword>
<protein>
    <submittedName>
        <fullName evidence="2">Squalene-hopene/tetraprenyl-beta-curcumene cyclase</fullName>
        <ecNumber evidence="2">4.2.1.129</ecNumber>
        <ecNumber evidence="2">5.4.99.17</ecNumber>
    </submittedName>
</protein>
<dbReference type="EC" id="4.2.1.129" evidence="2"/>
<sequence length="478" mass="50970">MAAARDSVRRAVLARVAGDGAVRDPCHGRALETALLLSLMDRVGYTSPARDSLARFLDSRRQPARLLSEQLLREVPDFTVDRKRATLCAFLVALGEPLPHGAPDPADLTLEGLHPWARVQITAVKAILAAATGRPESITPDDHNRLLDTQQAEGVWEHNLLVHLSVLHGLAHRPDTTHVVRAGIAKALDHQRHDGGIPFVSDVDTWCTATAGVALTAAQTDPAALHPLAEHLVGRQAADGGWSFTDTVQLTDTDDVSVAVEFLHALDPHRYRNAISRGLAYLRGRQGPDGGFPTYAATPAEACMTAAAANALLCAPQHHRTHLDQALGHLMRSQRDDGSFPADWSASRLHTPFRAVLAATQRETADDPRAVRIAAKVSGAILGTQNPDGGWGQRIGDASDAISTSYAVIALTRGPESDAAARGVEFLLGSLRDDGGIASVPDSIGPRPFTFTVPALADIFALLALGHVQSRIEGTARR</sequence>
<dbReference type="EMBL" id="JACHMN010000001">
    <property type="protein sequence ID" value="MBB5867445.1"/>
    <property type="molecule type" value="Genomic_DNA"/>
</dbReference>
<proteinExistence type="predicted"/>
<accession>A0A841BIL2</accession>
<organism evidence="2 3">
    <name type="scientific">Allocatelliglobosispora scoriae</name>
    <dbReference type="NCBI Taxonomy" id="643052"/>
    <lineage>
        <taxon>Bacteria</taxon>
        <taxon>Bacillati</taxon>
        <taxon>Actinomycetota</taxon>
        <taxon>Actinomycetes</taxon>
        <taxon>Micromonosporales</taxon>
        <taxon>Micromonosporaceae</taxon>
        <taxon>Allocatelliglobosispora</taxon>
    </lineage>
</organism>
<dbReference type="AlphaFoldDB" id="A0A841BIL2"/>
<gene>
    <name evidence="2" type="ORF">F4553_000824</name>
</gene>
<comment type="caution">
    <text evidence="2">The sequence shown here is derived from an EMBL/GenBank/DDBJ whole genome shotgun (WGS) entry which is preliminary data.</text>
</comment>
<evidence type="ECO:0000313" key="2">
    <source>
        <dbReference type="EMBL" id="MBB5867445.1"/>
    </source>
</evidence>
<keyword evidence="3" id="KW-1185">Reference proteome</keyword>
<dbReference type="GO" id="GO:0051007">
    <property type="term" value="F:squalene-hopene cyclase activity"/>
    <property type="evidence" value="ECO:0007669"/>
    <property type="project" value="UniProtKB-EC"/>
</dbReference>
<dbReference type="InterPro" id="IPR008930">
    <property type="entry name" value="Terpenoid_cyclase/PrenylTrfase"/>
</dbReference>
<dbReference type="Gene3D" id="1.50.10.20">
    <property type="match status" value="2"/>
</dbReference>
<dbReference type="Proteomes" id="UP000587527">
    <property type="component" value="Unassembled WGS sequence"/>
</dbReference>
<reference evidence="2 3" key="1">
    <citation type="submission" date="2020-08" db="EMBL/GenBank/DDBJ databases">
        <title>Sequencing the genomes of 1000 actinobacteria strains.</title>
        <authorList>
            <person name="Klenk H.-P."/>
        </authorList>
    </citation>
    <scope>NUCLEOTIDE SEQUENCE [LARGE SCALE GENOMIC DNA]</scope>
    <source>
        <strain evidence="2 3">DSM 45362</strain>
    </source>
</reference>
<keyword evidence="2" id="KW-0413">Isomerase</keyword>